<feature type="transmembrane region" description="Helical" evidence="1">
    <location>
        <begin position="37"/>
        <end position="56"/>
    </location>
</feature>
<gene>
    <name evidence="2" type="ORF">CSKR_200332</name>
</gene>
<keyword evidence="3" id="KW-1185">Reference proteome</keyword>
<dbReference type="OrthoDB" id="10490212at2759"/>
<accession>A0A8T1MCZ7</accession>
<evidence type="ECO:0000313" key="3">
    <source>
        <dbReference type="Proteomes" id="UP000286415"/>
    </source>
</evidence>
<evidence type="ECO:0000313" key="2">
    <source>
        <dbReference type="EMBL" id="KAG5446909.1"/>
    </source>
</evidence>
<keyword evidence="1" id="KW-0812">Transmembrane</keyword>
<comment type="caution">
    <text evidence="2">The sequence shown here is derived from an EMBL/GenBank/DDBJ whole genome shotgun (WGS) entry which is preliminary data.</text>
</comment>
<dbReference type="AlphaFoldDB" id="A0A8T1MCZ7"/>
<protein>
    <submittedName>
        <fullName evidence="2">Uncharacterized protein</fullName>
    </submittedName>
</protein>
<evidence type="ECO:0000256" key="1">
    <source>
        <dbReference type="SAM" id="Phobius"/>
    </source>
</evidence>
<reference evidence="2 3" key="2">
    <citation type="journal article" date="2021" name="Genomics">
        <title>High-quality reference genome for Clonorchis sinensis.</title>
        <authorList>
            <person name="Young N.D."/>
            <person name="Stroehlein A.J."/>
            <person name="Kinkar L."/>
            <person name="Wang T."/>
            <person name="Sohn W.M."/>
            <person name="Chang B.C.H."/>
            <person name="Kaur P."/>
            <person name="Weisz D."/>
            <person name="Dudchenko O."/>
            <person name="Aiden E.L."/>
            <person name="Korhonen P.K."/>
            <person name="Gasser R.B."/>
        </authorList>
    </citation>
    <scope>NUCLEOTIDE SEQUENCE [LARGE SCALE GENOMIC DNA]</scope>
    <source>
        <strain evidence="2">Cs-k2</strain>
    </source>
</reference>
<dbReference type="Proteomes" id="UP000286415">
    <property type="component" value="Unassembled WGS sequence"/>
</dbReference>
<keyword evidence="1" id="KW-0472">Membrane</keyword>
<organism evidence="2 3">
    <name type="scientific">Clonorchis sinensis</name>
    <name type="common">Chinese liver fluke</name>
    <dbReference type="NCBI Taxonomy" id="79923"/>
    <lineage>
        <taxon>Eukaryota</taxon>
        <taxon>Metazoa</taxon>
        <taxon>Spiralia</taxon>
        <taxon>Lophotrochozoa</taxon>
        <taxon>Platyhelminthes</taxon>
        <taxon>Trematoda</taxon>
        <taxon>Digenea</taxon>
        <taxon>Opisthorchiida</taxon>
        <taxon>Opisthorchiata</taxon>
        <taxon>Opisthorchiidae</taxon>
        <taxon>Clonorchis</taxon>
    </lineage>
</organism>
<name>A0A8T1MCZ7_CLOSI</name>
<reference evidence="2 3" key="1">
    <citation type="journal article" date="2018" name="Biotechnol. Adv.">
        <title>Improved genomic resources and new bioinformatic workflow for the carcinogenic parasite Clonorchis sinensis: Biotechnological implications.</title>
        <authorList>
            <person name="Wang D."/>
            <person name="Korhonen P.K."/>
            <person name="Gasser R.B."/>
            <person name="Young N.D."/>
        </authorList>
    </citation>
    <scope>NUCLEOTIDE SEQUENCE [LARGE SCALE GENOMIC DNA]</scope>
    <source>
        <strain evidence="2">Cs-k2</strain>
    </source>
</reference>
<keyword evidence="1" id="KW-1133">Transmembrane helix</keyword>
<sequence length="74" mass="8319">MSPISRMRQKRTFRKAVRDVFNNTTSIKRESTGGATVLQPMLTTWISILVLLAAIIKGLEYLEMTSTAWSTNGE</sequence>
<proteinExistence type="predicted"/>
<dbReference type="EMBL" id="NIRI02000042">
    <property type="protein sequence ID" value="KAG5446909.1"/>
    <property type="molecule type" value="Genomic_DNA"/>
</dbReference>